<name>A0ABW2I8P5_9BURK</name>
<keyword evidence="2" id="KW-1185">Reference proteome</keyword>
<evidence type="ECO:0000313" key="1">
    <source>
        <dbReference type="EMBL" id="MFC7287389.1"/>
    </source>
</evidence>
<accession>A0ABW2I8P5</accession>
<dbReference type="EMBL" id="JBHTBU010000001">
    <property type="protein sequence ID" value="MFC7287389.1"/>
    <property type="molecule type" value="Genomic_DNA"/>
</dbReference>
<dbReference type="Proteomes" id="UP001596542">
    <property type="component" value="Unassembled WGS sequence"/>
</dbReference>
<protein>
    <submittedName>
        <fullName evidence="1">Uncharacterized protein</fullName>
    </submittedName>
</protein>
<reference evidence="2" key="1">
    <citation type="journal article" date="2019" name="Int. J. Syst. Evol. Microbiol.">
        <title>The Global Catalogue of Microorganisms (GCM) 10K type strain sequencing project: providing services to taxonomists for standard genome sequencing and annotation.</title>
        <authorList>
            <consortium name="The Broad Institute Genomics Platform"/>
            <consortium name="The Broad Institute Genome Sequencing Center for Infectious Disease"/>
            <person name="Wu L."/>
            <person name="Ma J."/>
        </authorList>
    </citation>
    <scope>NUCLEOTIDE SEQUENCE [LARGE SCALE GENOMIC DNA]</scope>
    <source>
        <strain evidence="2">KACC 12508</strain>
    </source>
</reference>
<dbReference type="RefSeq" id="WP_382270520.1">
    <property type="nucleotide sequence ID" value="NZ_JBHTBU010000001.1"/>
</dbReference>
<gene>
    <name evidence="1" type="ORF">ACFQPC_04995</name>
</gene>
<evidence type="ECO:0000313" key="2">
    <source>
        <dbReference type="Proteomes" id="UP001596542"/>
    </source>
</evidence>
<organism evidence="1 2">
    <name type="scientific">Herminiimonas glaciei</name>
    <dbReference type="NCBI Taxonomy" id="523788"/>
    <lineage>
        <taxon>Bacteria</taxon>
        <taxon>Pseudomonadati</taxon>
        <taxon>Pseudomonadota</taxon>
        <taxon>Betaproteobacteria</taxon>
        <taxon>Burkholderiales</taxon>
        <taxon>Oxalobacteraceae</taxon>
        <taxon>Herminiimonas</taxon>
    </lineage>
</organism>
<proteinExistence type="predicted"/>
<comment type="caution">
    <text evidence="1">The sequence shown here is derived from an EMBL/GenBank/DDBJ whole genome shotgun (WGS) entry which is preliminary data.</text>
</comment>
<sequence>MSNACRESTSLLAIHLIEEQLRVLPVSIAMILQSTKAGDVEPGTAPVLMLHRKKKQAKTGSAGNIVVDNAQATTVLDLQASSKALHESPLQKMTYLRVVISNALLSVGMFLKEHNLASMRTPEIQFLDHVMDAILNANTFKVEQGYMPMASFDGLVIDSSLDGKPLFGDGKSEGFMEFGDAVALLQWLAHYLHKEKHFVSGGDAG</sequence>